<gene>
    <name evidence="1" type="ORF">E5358_05840</name>
</gene>
<reference evidence="1" key="1">
    <citation type="submission" date="2019-04" db="EMBL/GenBank/DDBJ databases">
        <title>Microbes associate with the intestines of laboratory mice.</title>
        <authorList>
            <person name="Navarre W."/>
            <person name="Wong E."/>
            <person name="Huang K."/>
            <person name="Tropini C."/>
            <person name="Ng K."/>
            <person name="Yu B."/>
        </authorList>
    </citation>
    <scope>NUCLEOTIDE SEQUENCE</scope>
    <source>
        <strain evidence="1">NM73_A23</strain>
    </source>
</reference>
<proteinExistence type="predicted"/>
<dbReference type="Proteomes" id="UP000308886">
    <property type="component" value="Unassembled WGS sequence"/>
</dbReference>
<comment type="caution">
    <text evidence="1">The sequence shown here is derived from an EMBL/GenBank/DDBJ whole genome shotgun (WGS) entry which is preliminary data.</text>
</comment>
<organism evidence="1 2">
    <name type="scientific">Palleniella muris</name>
    <dbReference type="NCBI Taxonomy" id="3038145"/>
    <lineage>
        <taxon>Bacteria</taxon>
        <taxon>Pseudomonadati</taxon>
        <taxon>Bacteroidota</taxon>
        <taxon>Bacteroidia</taxon>
        <taxon>Bacteroidales</taxon>
        <taxon>Prevotellaceae</taxon>
        <taxon>Palleniella</taxon>
    </lineage>
</organism>
<accession>A0AC61QRQ4</accession>
<name>A0AC61QRQ4_9BACT</name>
<evidence type="ECO:0000313" key="2">
    <source>
        <dbReference type="Proteomes" id="UP000308886"/>
    </source>
</evidence>
<dbReference type="EMBL" id="SRZC01000007">
    <property type="protein sequence ID" value="TGX82856.1"/>
    <property type="molecule type" value="Genomic_DNA"/>
</dbReference>
<protein>
    <submittedName>
        <fullName evidence="1">Uncharacterized protein</fullName>
    </submittedName>
</protein>
<sequence>MKKNINDMDAVEKFQALGKGFEDMMRNGCSCKIKIMKPVGYLRHEPTDTSITVYKPISRFKALMLRWCFGLKYEKL</sequence>
<keyword evidence="2" id="KW-1185">Reference proteome</keyword>
<evidence type="ECO:0000313" key="1">
    <source>
        <dbReference type="EMBL" id="TGX82856.1"/>
    </source>
</evidence>